<name>X1T4R7_9ZZZZ</name>
<gene>
    <name evidence="1" type="ORF">S12H4_24117</name>
</gene>
<dbReference type="EMBL" id="BARW01012995">
    <property type="protein sequence ID" value="GAI74989.1"/>
    <property type="molecule type" value="Genomic_DNA"/>
</dbReference>
<protein>
    <submittedName>
        <fullName evidence="1">Uncharacterized protein</fullName>
    </submittedName>
</protein>
<dbReference type="SUPFAM" id="SSF57850">
    <property type="entry name" value="RING/U-box"/>
    <property type="match status" value="1"/>
</dbReference>
<proteinExistence type="predicted"/>
<dbReference type="AlphaFoldDB" id="X1T4R7"/>
<reference evidence="1" key="1">
    <citation type="journal article" date="2014" name="Front. Microbiol.">
        <title>High frequency of phylogenetically diverse reductive dehalogenase-homologous genes in deep subseafloor sedimentary metagenomes.</title>
        <authorList>
            <person name="Kawai M."/>
            <person name="Futagami T."/>
            <person name="Toyoda A."/>
            <person name="Takaki Y."/>
            <person name="Nishi S."/>
            <person name="Hori S."/>
            <person name="Arai W."/>
            <person name="Tsubouchi T."/>
            <person name="Morono Y."/>
            <person name="Uchiyama I."/>
            <person name="Ito T."/>
            <person name="Fujiyama A."/>
            <person name="Inagaki F."/>
            <person name="Takami H."/>
        </authorList>
    </citation>
    <scope>NUCLEOTIDE SEQUENCE</scope>
    <source>
        <strain evidence="1">Expedition CK06-06</strain>
    </source>
</reference>
<evidence type="ECO:0000313" key="1">
    <source>
        <dbReference type="EMBL" id="GAI74989.1"/>
    </source>
</evidence>
<sequence>QAKLSLLTFNIKEARRFLIQAQQIAERFEISQLAIIISEENEDLLKKLDSWENLKEIEAPMADRIELARLDELIEAMTHKRIVITSQVLEERVAITKEKKICLVCKGEVLKFSYICECGAIYCNNCARALTNLENVCWACEISIDPLKPVKPYTEKGEENINKTKKGNKKK</sequence>
<organism evidence="1">
    <name type="scientific">marine sediment metagenome</name>
    <dbReference type="NCBI Taxonomy" id="412755"/>
    <lineage>
        <taxon>unclassified sequences</taxon>
        <taxon>metagenomes</taxon>
        <taxon>ecological metagenomes</taxon>
    </lineage>
</organism>
<feature type="non-terminal residue" evidence="1">
    <location>
        <position position="1"/>
    </location>
</feature>
<comment type="caution">
    <text evidence="1">The sequence shown here is derived from an EMBL/GenBank/DDBJ whole genome shotgun (WGS) entry which is preliminary data.</text>
</comment>
<accession>X1T4R7</accession>
<feature type="non-terminal residue" evidence="1">
    <location>
        <position position="171"/>
    </location>
</feature>